<dbReference type="GO" id="GO:0004798">
    <property type="term" value="F:dTMP kinase activity"/>
    <property type="evidence" value="ECO:0007669"/>
    <property type="project" value="UniProtKB-EC"/>
</dbReference>
<keyword evidence="8 10" id="KW-0067">ATP-binding</keyword>
<evidence type="ECO:0000313" key="12">
    <source>
        <dbReference type="EMBL" id="MDO8064045.1"/>
    </source>
</evidence>
<evidence type="ECO:0000256" key="5">
    <source>
        <dbReference type="ARBA" id="ARBA00022727"/>
    </source>
</evidence>
<evidence type="ECO:0000256" key="6">
    <source>
        <dbReference type="ARBA" id="ARBA00022741"/>
    </source>
</evidence>
<proteinExistence type="inferred from homology"/>
<dbReference type="SUPFAM" id="SSF52540">
    <property type="entry name" value="P-loop containing nucleoside triphosphate hydrolases"/>
    <property type="match status" value="1"/>
</dbReference>
<dbReference type="NCBIfam" id="TIGR00041">
    <property type="entry name" value="DTMP_kinase"/>
    <property type="match status" value="1"/>
</dbReference>
<feature type="domain" description="Thymidylate kinase-like" evidence="11">
    <location>
        <begin position="6"/>
        <end position="174"/>
    </location>
</feature>
<evidence type="ECO:0000256" key="1">
    <source>
        <dbReference type="ARBA" id="ARBA00009776"/>
    </source>
</evidence>
<dbReference type="CDD" id="cd01672">
    <property type="entry name" value="TMPK"/>
    <property type="match status" value="1"/>
</dbReference>
<comment type="catalytic activity">
    <reaction evidence="9 10">
        <text>dTMP + ATP = dTDP + ADP</text>
        <dbReference type="Rhea" id="RHEA:13517"/>
        <dbReference type="ChEBI" id="CHEBI:30616"/>
        <dbReference type="ChEBI" id="CHEBI:58369"/>
        <dbReference type="ChEBI" id="CHEBI:63528"/>
        <dbReference type="ChEBI" id="CHEBI:456216"/>
        <dbReference type="EC" id="2.7.4.9"/>
    </reaction>
</comment>
<dbReference type="Proteomes" id="UP001170683">
    <property type="component" value="Unassembled WGS sequence"/>
</dbReference>
<dbReference type="PANTHER" id="PTHR10344">
    <property type="entry name" value="THYMIDYLATE KINASE"/>
    <property type="match status" value="1"/>
</dbReference>
<accession>A0ABT9D3P2</accession>
<gene>
    <name evidence="10 12" type="primary">tmk</name>
    <name evidence="12" type="ORF">OC701_00970</name>
</gene>
<dbReference type="InterPro" id="IPR018094">
    <property type="entry name" value="Thymidylate_kinase"/>
</dbReference>
<evidence type="ECO:0000256" key="9">
    <source>
        <dbReference type="ARBA" id="ARBA00048743"/>
    </source>
</evidence>
<evidence type="ECO:0000256" key="8">
    <source>
        <dbReference type="ARBA" id="ARBA00022840"/>
    </source>
</evidence>
<keyword evidence="7 10" id="KW-0418">Kinase</keyword>
<evidence type="ECO:0000256" key="2">
    <source>
        <dbReference type="ARBA" id="ARBA00012980"/>
    </source>
</evidence>
<dbReference type="Pfam" id="PF02223">
    <property type="entry name" value="Thymidylate_kin"/>
    <property type="match status" value="1"/>
</dbReference>
<dbReference type="InterPro" id="IPR027417">
    <property type="entry name" value="P-loop_NTPase"/>
</dbReference>
<keyword evidence="6 10" id="KW-0547">Nucleotide-binding</keyword>
<sequence length="210" mass="24330">MKLIIFEGLDGSGKTTLIQKIKEKLQAQNQEVMTLQGLGSSSIGPKIRKIFLTRKNLANQTRYLLSFANMMQTQEEILIPLLKTNTIILIDRWLGSNFAYRVYPYPNNTNYQFFNLLSKCFIQPAMTIYLKTTPEIGLHRKQNQPHHQIDVIESSPIVYFQKVAQGYEEFFKRNNLGLKLMLNTTDFTNIKPQQKHIIKKIGAIINGYHH</sequence>
<keyword evidence="4 10" id="KW-0808">Transferase</keyword>
<dbReference type="PANTHER" id="PTHR10344:SF4">
    <property type="entry name" value="UMP-CMP KINASE 2, MITOCHONDRIAL"/>
    <property type="match status" value="1"/>
</dbReference>
<protein>
    <recommendedName>
        <fullName evidence="3 10">Thymidylate kinase</fullName>
        <ecNumber evidence="2 10">2.7.4.9</ecNumber>
    </recommendedName>
    <alternativeName>
        <fullName evidence="10">dTMP kinase</fullName>
    </alternativeName>
</protein>
<feature type="binding site" evidence="10">
    <location>
        <begin position="8"/>
        <end position="15"/>
    </location>
    <ligand>
        <name>ATP</name>
        <dbReference type="ChEBI" id="CHEBI:30616"/>
    </ligand>
</feature>
<keyword evidence="5 10" id="KW-0545">Nucleotide biosynthesis</keyword>
<dbReference type="InterPro" id="IPR039430">
    <property type="entry name" value="Thymidylate_kin-like_dom"/>
</dbReference>
<evidence type="ECO:0000256" key="4">
    <source>
        <dbReference type="ARBA" id="ARBA00022679"/>
    </source>
</evidence>
<evidence type="ECO:0000313" key="13">
    <source>
        <dbReference type="Proteomes" id="UP001170683"/>
    </source>
</evidence>
<evidence type="ECO:0000256" key="10">
    <source>
        <dbReference type="HAMAP-Rule" id="MF_00165"/>
    </source>
</evidence>
<comment type="function">
    <text evidence="10">Phosphorylation of dTMP to form dTDP in both de novo and salvage pathways of dTTP synthesis.</text>
</comment>
<keyword evidence="13" id="KW-1185">Reference proteome</keyword>
<comment type="caution">
    <text evidence="12">The sequence shown here is derived from an EMBL/GenBank/DDBJ whole genome shotgun (WGS) entry which is preliminary data.</text>
</comment>
<comment type="similarity">
    <text evidence="1 10">Belongs to the thymidylate kinase family.</text>
</comment>
<name>A0ABT9D3P2_9MOLU</name>
<evidence type="ECO:0000256" key="7">
    <source>
        <dbReference type="ARBA" id="ARBA00022777"/>
    </source>
</evidence>
<reference evidence="12 13" key="1">
    <citation type="journal article" date="2023" name="Int. J. Syst. Evol. Microbiol.">
        <title>The observation of taxonomic boundaries for the 16SrII and 16SrXXV phytoplasmas using genome-based delimitation.</title>
        <authorList>
            <person name="Rodrigues Jardim B."/>
            <person name="Tran-Nguyen L.T.T."/>
            <person name="Gambley C."/>
            <person name="Al-Sadi A.M."/>
            <person name="Al-Subhi A.M."/>
            <person name="Foissac X."/>
            <person name="Salar P."/>
            <person name="Cai H."/>
            <person name="Yang J.Y."/>
            <person name="Davis R."/>
            <person name="Jones L."/>
            <person name="Rodoni B."/>
            <person name="Constable F.E."/>
        </authorList>
    </citation>
    <scope>NUCLEOTIDE SEQUENCE [LARGE SCALE GENOMIC DNA]</scope>
    <source>
        <strain evidence="12">BAWM-225</strain>
    </source>
</reference>
<evidence type="ECO:0000259" key="11">
    <source>
        <dbReference type="Pfam" id="PF02223"/>
    </source>
</evidence>
<evidence type="ECO:0000256" key="3">
    <source>
        <dbReference type="ARBA" id="ARBA00017144"/>
    </source>
</evidence>
<organism evidence="12 13">
    <name type="scientific">Candidatus Phytoplasma bonamiae</name>
    <dbReference type="NCBI Taxonomy" id="2982626"/>
    <lineage>
        <taxon>Bacteria</taxon>
        <taxon>Bacillati</taxon>
        <taxon>Mycoplasmatota</taxon>
        <taxon>Mollicutes</taxon>
        <taxon>Acholeplasmatales</taxon>
        <taxon>Acholeplasmataceae</taxon>
        <taxon>Candidatus Phytoplasma</taxon>
        <taxon>16SrII (Peanut WB group)</taxon>
    </lineage>
</organism>
<dbReference type="HAMAP" id="MF_00165">
    <property type="entry name" value="Thymidylate_kinase"/>
    <property type="match status" value="1"/>
</dbReference>
<dbReference type="EMBL" id="JAOSIQ010000006">
    <property type="protein sequence ID" value="MDO8064045.1"/>
    <property type="molecule type" value="Genomic_DNA"/>
</dbReference>
<dbReference type="Gene3D" id="3.40.50.300">
    <property type="entry name" value="P-loop containing nucleotide triphosphate hydrolases"/>
    <property type="match status" value="1"/>
</dbReference>
<dbReference type="EC" id="2.7.4.9" evidence="2 10"/>